<sequence length="478" mass="55544">MDFKDWLESTKGRFSSLCDKEKTETLHHLLELCGSEQLSFLVQVYLPTTCQVDFFAVLPNELSHKIINYLDVSSAFNSRLVKDLRTMSLKTVNKTWNRLVTDCISLWSRLIWEAGMRQPLKITRNHVHTLAKRISRNRHMADRKSIREEIVKAANVNVTYLYLNGNMLAIGGEDRFVYIWNIRVNELEKVIAAHSIADLNFDKEYLYTASYDNSAAVWSFATESMYCLYAGHINGVMSIDVNREDNLVLTGSADYTVKVWDFHSGHMLNSFSNIHFGWVKKVKFLEKLKGDRHLVISSDAKGNIFIWTFQFEHNWSNEVDILKHLQSFVSPIIFNDKTFCVVLKSAESTKCTDESINYFSIENLDTRPTFKLLKSKRIRNIKDKLLIDAGRRFAVFMVNELDAINLQTYFYIYDIDREDILQRIQVPKDRCEGVAPVPILGDRDWLDGFTDNNQPNLLFISVERQFVTLHYLSHNNKV</sequence>
<evidence type="ECO:0000313" key="6">
    <source>
        <dbReference type="Proteomes" id="UP000683360"/>
    </source>
</evidence>
<reference evidence="5" key="1">
    <citation type="submission" date="2021-03" db="EMBL/GenBank/DDBJ databases">
        <authorList>
            <person name="Bekaert M."/>
        </authorList>
    </citation>
    <scope>NUCLEOTIDE SEQUENCE</scope>
</reference>
<dbReference type="Pfam" id="PF00400">
    <property type="entry name" value="WD40"/>
    <property type="match status" value="2"/>
</dbReference>
<dbReference type="SMART" id="SM00320">
    <property type="entry name" value="WD40"/>
    <property type="match status" value="4"/>
</dbReference>
<feature type="repeat" description="WD" evidence="3">
    <location>
        <begin position="229"/>
        <end position="270"/>
    </location>
</feature>
<dbReference type="Pfam" id="PF12937">
    <property type="entry name" value="F-box-like"/>
    <property type="match status" value="1"/>
</dbReference>
<dbReference type="InterPro" id="IPR042627">
    <property type="entry name" value="FBXW2"/>
</dbReference>
<dbReference type="SUPFAM" id="SSF50978">
    <property type="entry name" value="WD40 repeat-like"/>
    <property type="match status" value="1"/>
</dbReference>
<feature type="domain" description="F-box" evidence="4">
    <location>
        <begin position="52"/>
        <end position="110"/>
    </location>
</feature>
<dbReference type="SUPFAM" id="SSF81383">
    <property type="entry name" value="F-box domain"/>
    <property type="match status" value="1"/>
</dbReference>
<dbReference type="InterPro" id="IPR036047">
    <property type="entry name" value="F-box-like_dom_sf"/>
</dbReference>
<evidence type="ECO:0000256" key="3">
    <source>
        <dbReference type="PROSITE-ProRule" id="PRU00221"/>
    </source>
</evidence>
<dbReference type="PANTHER" id="PTHR44436:SF1">
    <property type="entry name" value="F-BOX_WD REPEAT-CONTAINING PROTEIN 2"/>
    <property type="match status" value="1"/>
</dbReference>
<accession>A0A8S3Q1E6</accession>
<comment type="caution">
    <text evidence="5">The sequence shown here is derived from an EMBL/GenBank/DDBJ whole genome shotgun (WGS) entry which is preliminary data.</text>
</comment>
<dbReference type="EMBL" id="CAJPWZ010000305">
    <property type="protein sequence ID" value="CAG2189790.1"/>
    <property type="molecule type" value="Genomic_DNA"/>
</dbReference>
<dbReference type="PROSITE" id="PS00678">
    <property type="entry name" value="WD_REPEATS_1"/>
    <property type="match status" value="1"/>
</dbReference>
<dbReference type="InterPro" id="IPR036322">
    <property type="entry name" value="WD40_repeat_dom_sf"/>
</dbReference>
<dbReference type="AlphaFoldDB" id="A0A8S3Q1E6"/>
<dbReference type="InterPro" id="IPR019775">
    <property type="entry name" value="WD40_repeat_CS"/>
</dbReference>
<keyword evidence="6" id="KW-1185">Reference proteome</keyword>
<dbReference type="Gene3D" id="1.20.1280.50">
    <property type="match status" value="1"/>
</dbReference>
<evidence type="ECO:0000313" key="5">
    <source>
        <dbReference type="EMBL" id="CAG2189790.1"/>
    </source>
</evidence>
<dbReference type="PANTHER" id="PTHR44436">
    <property type="entry name" value="F-BOX/WD REPEAT-CONTAINING PROTEIN 2"/>
    <property type="match status" value="1"/>
</dbReference>
<dbReference type="PROSITE" id="PS50294">
    <property type="entry name" value="WD_REPEATS_REGION"/>
    <property type="match status" value="1"/>
</dbReference>
<evidence type="ECO:0000256" key="2">
    <source>
        <dbReference type="ARBA" id="ARBA00022737"/>
    </source>
</evidence>
<evidence type="ECO:0000256" key="1">
    <source>
        <dbReference type="ARBA" id="ARBA00022574"/>
    </source>
</evidence>
<name>A0A8S3Q1E6_MYTED</name>
<dbReference type="InterPro" id="IPR015943">
    <property type="entry name" value="WD40/YVTN_repeat-like_dom_sf"/>
</dbReference>
<dbReference type="OrthoDB" id="538223at2759"/>
<dbReference type="Proteomes" id="UP000683360">
    <property type="component" value="Unassembled WGS sequence"/>
</dbReference>
<dbReference type="InterPro" id="IPR001810">
    <property type="entry name" value="F-box_dom"/>
</dbReference>
<proteinExistence type="predicted"/>
<dbReference type="Gene3D" id="2.130.10.10">
    <property type="entry name" value="YVTN repeat-like/Quinoprotein amine dehydrogenase"/>
    <property type="match status" value="1"/>
</dbReference>
<evidence type="ECO:0000259" key="4">
    <source>
        <dbReference type="PROSITE" id="PS50181"/>
    </source>
</evidence>
<dbReference type="InterPro" id="IPR001680">
    <property type="entry name" value="WD40_rpt"/>
</dbReference>
<keyword evidence="1 3" id="KW-0853">WD repeat</keyword>
<dbReference type="PROSITE" id="PS50082">
    <property type="entry name" value="WD_REPEATS_2"/>
    <property type="match status" value="1"/>
</dbReference>
<keyword evidence="2" id="KW-0677">Repeat</keyword>
<gene>
    <name evidence="5" type="ORF">MEDL_5191</name>
</gene>
<protein>
    <recommendedName>
        <fullName evidence="4">F-box domain-containing protein</fullName>
    </recommendedName>
</protein>
<dbReference type="PROSITE" id="PS50181">
    <property type="entry name" value="FBOX"/>
    <property type="match status" value="1"/>
</dbReference>
<organism evidence="5 6">
    <name type="scientific">Mytilus edulis</name>
    <name type="common">Blue mussel</name>
    <dbReference type="NCBI Taxonomy" id="6550"/>
    <lineage>
        <taxon>Eukaryota</taxon>
        <taxon>Metazoa</taxon>
        <taxon>Spiralia</taxon>
        <taxon>Lophotrochozoa</taxon>
        <taxon>Mollusca</taxon>
        <taxon>Bivalvia</taxon>
        <taxon>Autobranchia</taxon>
        <taxon>Pteriomorphia</taxon>
        <taxon>Mytilida</taxon>
        <taxon>Mytiloidea</taxon>
        <taxon>Mytilidae</taxon>
        <taxon>Mytilinae</taxon>
        <taxon>Mytilus</taxon>
    </lineage>
</organism>